<protein>
    <submittedName>
        <fullName evidence="1">Uncharacterized protein</fullName>
    </submittedName>
</protein>
<organism evidence="1 2">
    <name type="scientific">Liparis tanakae</name>
    <name type="common">Tanaka's snailfish</name>
    <dbReference type="NCBI Taxonomy" id="230148"/>
    <lineage>
        <taxon>Eukaryota</taxon>
        <taxon>Metazoa</taxon>
        <taxon>Chordata</taxon>
        <taxon>Craniata</taxon>
        <taxon>Vertebrata</taxon>
        <taxon>Euteleostomi</taxon>
        <taxon>Actinopterygii</taxon>
        <taxon>Neopterygii</taxon>
        <taxon>Teleostei</taxon>
        <taxon>Neoteleostei</taxon>
        <taxon>Acanthomorphata</taxon>
        <taxon>Eupercaria</taxon>
        <taxon>Perciformes</taxon>
        <taxon>Cottioidei</taxon>
        <taxon>Cottales</taxon>
        <taxon>Liparidae</taxon>
        <taxon>Liparis</taxon>
    </lineage>
</organism>
<evidence type="ECO:0000313" key="2">
    <source>
        <dbReference type="Proteomes" id="UP000314294"/>
    </source>
</evidence>
<proteinExistence type="predicted"/>
<name>A0A4Z2EEU4_9TELE</name>
<gene>
    <name evidence="1" type="ORF">EYF80_062636</name>
</gene>
<dbReference type="Proteomes" id="UP000314294">
    <property type="component" value="Unassembled WGS sequence"/>
</dbReference>
<sequence>MLTEGKGAYDENIHYPLLITLTKGPQPLFLVVLKKRLVSVAHWSLTLYLSLCDVSTTGSDAILHPCSIEHHCYPGGCSDPVP</sequence>
<dbReference type="EMBL" id="SRLO01008684">
    <property type="protein sequence ID" value="TNN27221.1"/>
    <property type="molecule type" value="Genomic_DNA"/>
</dbReference>
<keyword evidence="2" id="KW-1185">Reference proteome</keyword>
<evidence type="ECO:0000313" key="1">
    <source>
        <dbReference type="EMBL" id="TNN27221.1"/>
    </source>
</evidence>
<accession>A0A4Z2EEU4</accession>
<comment type="caution">
    <text evidence="1">The sequence shown here is derived from an EMBL/GenBank/DDBJ whole genome shotgun (WGS) entry which is preliminary data.</text>
</comment>
<reference evidence="1 2" key="1">
    <citation type="submission" date="2019-03" db="EMBL/GenBank/DDBJ databases">
        <title>First draft genome of Liparis tanakae, snailfish: a comprehensive survey of snailfish specific genes.</title>
        <authorList>
            <person name="Kim W."/>
            <person name="Song I."/>
            <person name="Jeong J.-H."/>
            <person name="Kim D."/>
            <person name="Kim S."/>
            <person name="Ryu S."/>
            <person name="Song J.Y."/>
            <person name="Lee S.K."/>
        </authorList>
    </citation>
    <scope>NUCLEOTIDE SEQUENCE [LARGE SCALE GENOMIC DNA]</scope>
    <source>
        <tissue evidence="1">Muscle</tissue>
    </source>
</reference>
<dbReference type="OrthoDB" id="413520at2759"/>
<dbReference type="AlphaFoldDB" id="A0A4Z2EEU4"/>